<name>A0A9W9F6P6_9EURO</name>
<feature type="non-terminal residue" evidence="1">
    <location>
        <position position="1"/>
    </location>
</feature>
<dbReference type="EMBL" id="JAPQKH010000006">
    <property type="protein sequence ID" value="KAJ5094623.1"/>
    <property type="molecule type" value="Genomic_DNA"/>
</dbReference>
<reference evidence="1" key="1">
    <citation type="submission" date="2022-11" db="EMBL/GenBank/DDBJ databases">
        <authorList>
            <person name="Petersen C."/>
        </authorList>
    </citation>
    <scope>NUCLEOTIDE SEQUENCE</scope>
    <source>
        <strain evidence="1">IBT 30069</strain>
    </source>
</reference>
<accession>A0A9W9F6P6</accession>
<evidence type="ECO:0000313" key="1">
    <source>
        <dbReference type="EMBL" id="KAJ5094623.1"/>
    </source>
</evidence>
<reference evidence="1" key="2">
    <citation type="journal article" date="2023" name="IMA Fungus">
        <title>Comparative genomic study of the Penicillium genus elucidates a diverse pangenome and 15 lateral gene transfer events.</title>
        <authorList>
            <person name="Petersen C."/>
            <person name="Sorensen T."/>
            <person name="Nielsen M.R."/>
            <person name="Sondergaard T.E."/>
            <person name="Sorensen J.L."/>
            <person name="Fitzpatrick D.A."/>
            <person name="Frisvad J.C."/>
            <person name="Nielsen K.L."/>
        </authorList>
    </citation>
    <scope>NUCLEOTIDE SEQUENCE</scope>
    <source>
        <strain evidence="1">IBT 30069</strain>
    </source>
</reference>
<protein>
    <submittedName>
        <fullName evidence="1">Uncharacterized protein</fullName>
    </submittedName>
</protein>
<gene>
    <name evidence="1" type="ORF">N7456_010484</name>
</gene>
<sequence>MSVALTKWNKHWPGGIPSFLRRHDEPVEDVVAASRAWRFFVRDQWVDAEGVAADEQRRTLIERWATADQAFRDSYESRAPEDEREFENPKYYQDACLTGLVYRIDDVHICLTKWTPETQALLAKCLIALFDWDARGEYLTYEMSMYYPLEDNQGDILESFKFRQSVARPDFLDVHMTVEGTALFSDCLPKLIIDDRTLETGLCLWVQYENNGRRGRAWRAQMLMMEFPHFFRCIHPNSDPMDEVLMHLDPEGLGDDDPDPEVVLEDEPVNMRRPFVEIFKSYRLEDVELYAPGFCEAEAAGNGLAIGYALENILANDGGPLKINE</sequence>
<dbReference type="Proteomes" id="UP001149165">
    <property type="component" value="Unassembled WGS sequence"/>
</dbReference>
<dbReference type="AlphaFoldDB" id="A0A9W9F6P6"/>
<comment type="caution">
    <text evidence="1">The sequence shown here is derived from an EMBL/GenBank/DDBJ whole genome shotgun (WGS) entry which is preliminary data.</text>
</comment>
<evidence type="ECO:0000313" key="2">
    <source>
        <dbReference type="Proteomes" id="UP001149165"/>
    </source>
</evidence>
<dbReference type="OrthoDB" id="5396831at2759"/>
<organism evidence="1 2">
    <name type="scientific">Penicillium angulare</name>
    <dbReference type="NCBI Taxonomy" id="116970"/>
    <lineage>
        <taxon>Eukaryota</taxon>
        <taxon>Fungi</taxon>
        <taxon>Dikarya</taxon>
        <taxon>Ascomycota</taxon>
        <taxon>Pezizomycotina</taxon>
        <taxon>Eurotiomycetes</taxon>
        <taxon>Eurotiomycetidae</taxon>
        <taxon>Eurotiales</taxon>
        <taxon>Aspergillaceae</taxon>
        <taxon>Penicillium</taxon>
    </lineage>
</organism>
<keyword evidence="2" id="KW-1185">Reference proteome</keyword>
<proteinExistence type="predicted"/>